<sequence>MLTGCDSQTSVDSDDFAERYKVLEFRDDEVTEYAILSHRWIDQELDYDEIVELAKR</sequence>
<organism evidence="1 2">
    <name type="scientific">Scleroderma citrinum Foug A</name>
    <dbReference type="NCBI Taxonomy" id="1036808"/>
    <lineage>
        <taxon>Eukaryota</taxon>
        <taxon>Fungi</taxon>
        <taxon>Dikarya</taxon>
        <taxon>Basidiomycota</taxon>
        <taxon>Agaricomycotina</taxon>
        <taxon>Agaricomycetes</taxon>
        <taxon>Agaricomycetidae</taxon>
        <taxon>Boletales</taxon>
        <taxon>Sclerodermatineae</taxon>
        <taxon>Sclerodermataceae</taxon>
        <taxon>Scleroderma</taxon>
    </lineage>
</organism>
<proteinExistence type="predicted"/>
<dbReference type="AlphaFoldDB" id="A0A0C2ZLD1"/>
<dbReference type="EMBL" id="KN822180">
    <property type="protein sequence ID" value="KIM53467.1"/>
    <property type="molecule type" value="Genomic_DNA"/>
</dbReference>
<dbReference type="Proteomes" id="UP000053989">
    <property type="component" value="Unassembled WGS sequence"/>
</dbReference>
<evidence type="ECO:0000313" key="1">
    <source>
        <dbReference type="EMBL" id="KIM53467.1"/>
    </source>
</evidence>
<name>A0A0C2ZLD1_9AGAM</name>
<reference evidence="1 2" key="1">
    <citation type="submission" date="2014-04" db="EMBL/GenBank/DDBJ databases">
        <authorList>
            <consortium name="DOE Joint Genome Institute"/>
            <person name="Kuo A."/>
            <person name="Kohler A."/>
            <person name="Nagy L.G."/>
            <person name="Floudas D."/>
            <person name="Copeland A."/>
            <person name="Barry K.W."/>
            <person name="Cichocki N."/>
            <person name="Veneault-Fourrey C."/>
            <person name="LaButti K."/>
            <person name="Lindquist E.A."/>
            <person name="Lipzen A."/>
            <person name="Lundell T."/>
            <person name="Morin E."/>
            <person name="Murat C."/>
            <person name="Sun H."/>
            <person name="Tunlid A."/>
            <person name="Henrissat B."/>
            <person name="Grigoriev I.V."/>
            <person name="Hibbett D.S."/>
            <person name="Martin F."/>
            <person name="Nordberg H.P."/>
            <person name="Cantor M.N."/>
            <person name="Hua S.X."/>
        </authorList>
    </citation>
    <scope>NUCLEOTIDE SEQUENCE [LARGE SCALE GENOMIC DNA]</scope>
    <source>
        <strain evidence="1 2">Foug A</strain>
    </source>
</reference>
<reference evidence="2" key="2">
    <citation type="submission" date="2015-01" db="EMBL/GenBank/DDBJ databases">
        <title>Evolutionary Origins and Diversification of the Mycorrhizal Mutualists.</title>
        <authorList>
            <consortium name="DOE Joint Genome Institute"/>
            <consortium name="Mycorrhizal Genomics Consortium"/>
            <person name="Kohler A."/>
            <person name="Kuo A."/>
            <person name="Nagy L.G."/>
            <person name="Floudas D."/>
            <person name="Copeland A."/>
            <person name="Barry K.W."/>
            <person name="Cichocki N."/>
            <person name="Veneault-Fourrey C."/>
            <person name="LaButti K."/>
            <person name="Lindquist E.A."/>
            <person name="Lipzen A."/>
            <person name="Lundell T."/>
            <person name="Morin E."/>
            <person name="Murat C."/>
            <person name="Riley R."/>
            <person name="Ohm R."/>
            <person name="Sun H."/>
            <person name="Tunlid A."/>
            <person name="Henrissat B."/>
            <person name="Grigoriev I.V."/>
            <person name="Hibbett D.S."/>
            <person name="Martin F."/>
        </authorList>
    </citation>
    <scope>NUCLEOTIDE SEQUENCE [LARGE SCALE GENOMIC DNA]</scope>
    <source>
        <strain evidence="2">Foug A</strain>
    </source>
</reference>
<dbReference type="HOGENOM" id="CLU_3015512_0_0_1"/>
<accession>A0A0C2ZLD1</accession>
<dbReference type="InParanoid" id="A0A0C2ZLD1"/>
<protein>
    <submittedName>
        <fullName evidence="1">Uncharacterized protein</fullName>
    </submittedName>
</protein>
<evidence type="ECO:0000313" key="2">
    <source>
        <dbReference type="Proteomes" id="UP000053989"/>
    </source>
</evidence>
<gene>
    <name evidence="1" type="ORF">SCLCIDRAFT_1222787</name>
</gene>
<keyword evidence="2" id="KW-1185">Reference proteome</keyword>
<dbReference type="OrthoDB" id="674604at2759"/>